<dbReference type="InterPro" id="IPR024929">
    <property type="entry name" value="GNL2_CP_dom"/>
</dbReference>
<dbReference type="EMBL" id="MU005780">
    <property type="protein sequence ID" value="KAF2704917.1"/>
    <property type="molecule type" value="Genomic_DNA"/>
</dbReference>
<dbReference type="InterPro" id="IPR023179">
    <property type="entry name" value="GTP-bd_ortho_bundle_sf"/>
</dbReference>
<dbReference type="InterPro" id="IPR012971">
    <property type="entry name" value="NOG2_N_dom"/>
</dbReference>
<dbReference type="GO" id="GO:0005525">
    <property type="term" value="F:GTP binding"/>
    <property type="evidence" value="ECO:0007669"/>
    <property type="project" value="UniProtKB-KW"/>
</dbReference>
<reference evidence="10" key="1">
    <citation type="journal article" date="2020" name="Stud. Mycol.">
        <title>101 Dothideomycetes genomes: a test case for predicting lifestyles and emergence of pathogens.</title>
        <authorList>
            <person name="Haridas S."/>
            <person name="Albert R."/>
            <person name="Binder M."/>
            <person name="Bloem J."/>
            <person name="Labutti K."/>
            <person name="Salamov A."/>
            <person name="Andreopoulos B."/>
            <person name="Baker S."/>
            <person name="Barry K."/>
            <person name="Bills G."/>
            <person name="Bluhm B."/>
            <person name="Cannon C."/>
            <person name="Castanera R."/>
            <person name="Culley D."/>
            <person name="Daum C."/>
            <person name="Ezra D."/>
            <person name="Gonzalez J."/>
            <person name="Henrissat B."/>
            <person name="Kuo A."/>
            <person name="Liang C."/>
            <person name="Lipzen A."/>
            <person name="Lutzoni F."/>
            <person name="Magnuson J."/>
            <person name="Mondo S."/>
            <person name="Nolan M."/>
            <person name="Ohm R."/>
            <person name="Pangilinan J."/>
            <person name="Park H.-J."/>
            <person name="Ramirez L."/>
            <person name="Alfaro M."/>
            <person name="Sun H."/>
            <person name="Tritt A."/>
            <person name="Yoshinaga Y."/>
            <person name="Zwiers L.-H."/>
            <person name="Turgeon B."/>
            <person name="Goodwin S."/>
            <person name="Spatafora J."/>
            <person name="Crous P."/>
            <person name="Grigoriev I."/>
        </authorList>
    </citation>
    <scope>NUCLEOTIDE SEQUENCE</scope>
    <source>
        <strain evidence="10">CBS 279.74</strain>
    </source>
</reference>
<feature type="compositionally biased region" description="Acidic residues" evidence="8">
    <location>
        <begin position="553"/>
        <end position="584"/>
    </location>
</feature>
<comment type="function">
    <text evidence="1 7">GTPase that associates with pre-60S ribosomal subunits in the nucleolus and is required for their nuclear export and maturation.</text>
</comment>
<dbReference type="PROSITE" id="PS51721">
    <property type="entry name" value="G_CP"/>
    <property type="match status" value="1"/>
</dbReference>
<accession>A0A6G1JXL4</accession>
<organism evidence="10 11">
    <name type="scientific">Pleomassaria siparia CBS 279.74</name>
    <dbReference type="NCBI Taxonomy" id="1314801"/>
    <lineage>
        <taxon>Eukaryota</taxon>
        <taxon>Fungi</taxon>
        <taxon>Dikarya</taxon>
        <taxon>Ascomycota</taxon>
        <taxon>Pezizomycotina</taxon>
        <taxon>Dothideomycetes</taxon>
        <taxon>Pleosporomycetidae</taxon>
        <taxon>Pleosporales</taxon>
        <taxon>Pleomassariaceae</taxon>
        <taxon>Pleomassaria</taxon>
    </lineage>
</organism>
<feature type="compositionally biased region" description="Acidic residues" evidence="8">
    <location>
        <begin position="532"/>
        <end position="546"/>
    </location>
</feature>
<feature type="compositionally biased region" description="Polar residues" evidence="8">
    <location>
        <begin position="586"/>
        <end position="597"/>
    </location>
</feature>
<evidence type="ECO:0000256" key="2">
    <source>
        <dbReference type="ARBA" id="ARBA00004604"/>
    </source>
</evidence>
<comment type="subcellular location">
    <subcellularLocation>
        <location evidence="2 7">Nucleus</location>
        <location evidence="2 7">Nucleolus</location>
    </subcellularLocation>
</comment>
<dbReference type="SUPFAM" id="SSF52540">
    <property type="entry name" value="P-loop containing nucleoside triphosphate hydrolases"/>
    <property type="match status" value="1"/>
</dbReference>
<dbReference type="InterPro" id="IPR006073">
    <property type="entry name" value="GTP-bd"/>
</dbReference>
<gene>
    <name evidence="10" type="ORF">K504DRAFT_388700</name>
</gene>
<name>A0A6G1JXL4_9PLEO</name>
<feature type="compositionally biased region" description="Polar residues" evidence="8">
    <location>
        <begin position="516"/>
        <end position="527"/>
    </location>
</feature>
<sequence>MGQSKKEANRKERQGKTGDGMGNVKVKGENFYRTGKKMKVLKRLTDGAPTRNAAGKITQSASYQSIVRPVARVEPNRKWFNATRVISQDALESFRSAVQAQASDPTTFLMKRNKLPMSLIEENKNVNGLKQHAAKIAVESQPFKDTFGPKSQRKRVKLDFSSAEDLAGRTDSMHDTYLDRLEQAQLLTGTSGDAEDVDANENVAGTLTQARESIFTKGQSKRIWNELYKVIDSSDVILHVLDARDPLGTRCRSVEKYLREEAPHKHLVFVLNKVDLVPSKVAAAWVRSLSKEFPTLAFHASINNSFGKGSLIALLRQFSSLHSDRKQISVGMIGYPNTGKSSVINTLRKKKVCTVAPIAGETKVWQYITLMKRIYMIDCPGIVPPNQGDSDESLLLRGSIRVENVEYPAQYIEAVMSRVQPKHLQRTYELSGYTDATTFLELLARKKGRVLKGGEPDLDGCAKIVINDWIRGKLPWFTPPPMKEGEEEVAVKGVEGRVGRLGEMGKKRKREDGTDATESVAATTDGVSTMELSEDEADEEDDDEFEGFSGDEGGLDLDVDDDSEGDDDDDDDDSEDDDAEDGAETEATTSVGAISGSSDDEKDEAVEQEVLAISAALNKAKKRRRKD</sequence>
<dbReference type="FunFam" id="3.40.50.300:FF:000559">
    <property type="entry name" value="Nuclear/nucleolar GTPase 2"/>
    <property type="match status" value="1"/>
</dbReference>
<dbReference type="PRINTS" id="PR00326">
    <property type="entry name" value="GTP1OBG"/>
</dbReference>
<feature type="compositionally biased region" description="Basic and acidic residues" evidence="8">
    <location>
        <begin position="502"/>
        <end position="513"/>
    </location>
</feature>
<feature type="domain" description="CP-type G" evidence="9">
    <location>
        <begin position="224"/>
        <end position="385"/>
    </location>
</feature>
<evidence type="ECO:0000256" key="7">
    <source>
        <dbReference type="RuleBase" id="RU364023"/>
    </source>
</evidence>
<keyword evidence="11" id="KW-1185">Reference proteome</keyword>
<dbReference type="InterPro" id="IPR030378">
    <property type="entry name" value="G_CP_dom"/>
</dbReference>
<evidence type="ECO:0000256" key="4">
    <source>
        <dbReference type="ARBA" id="ARBA00022741"/>
    </source>
</evidence>
<dbReference type="PANTHER" id="PTHR11089:SF9">
    <property type="entry name" value="NUCLEOLAR GTP-BINDING PROTEIN 2"/>
    <property type="match status" value="1"/>
</dbReference>
<keyword evidence="4 7" id="KW-0547">Nucleotide-binding</keyword>
<evidence type="ECO:0000313" key="10">
    <source>
        <dbReference type="EMBL" id="KAF2704917.1"/>
    </source>
</evidence>
<keyword evidence="5 7" id="KW-0342">GTP-binding</keyword>
<evidence type="ECO:0000313" key="11">
    <source>
        <dbReference type="Proteomes" id="UP000799428"/>
    </source>
</evidence>
<dbReference type="Gene3D" id="3.40.50.300">
    <property type="entry name" value="P-loop containing nucleotide triphosphate hydrolases"/>
    <property type="match status" value="1"/>
</dbReference>
<protein>
    <recommendedName>
        <fullName evidence="3 7">Nucleolar GTP-binding protein 2</fullName>
    </recommendedName>
</protein>
<dbReference type="InterPro" id="IPR050755">
    <property type="entry name" value="TRAFAC_YlqF/YawG_RiboMat"/>
</dbReference>
<dbReference type="PANTHER" id="PTHR11089">
    <property type="entry name" value="GTP-BINDING PROTEIN-RELATED"/>
    <property type="match status" value="1"/>
</dbReference>
<dbReference type="Pfam" id="PF08153">
    <property type="entry name" value="NGP1NT"/>
    <property type="match status" value="1"/>
</dbReference>
<dbReference type="Proteomes" id="UP000799428">
    <property type="component" value="Unassembled WGS sequence"/>
</dbReference>
<proteinExistence type="inferred from homology"/>
<dbReference type="Gene3D" id="1.10.1580.10">
    <property type="match status" value="1"/>
</dbReference>
<feature type="region of interest" description="Disordered" evidence="8">
    <location>
        <begin position="1"/>
        <end position="29"/>
    </location>
</feature>
<evidence type="ECO:0000256" key="8">
    <source>
        <dbReference type="SAM" id="MobiDB-lite"/>
    </source>
</evidence>
<dbReference type="AlphaFoldDB" id="A0A6G1JXL4"/>
<dbReference type="InterPro" id="IPR027417">
    <property type="entry name" value="P-loop_NTPase"/>
</dbReference>
<comment type="similarity">
    <text evidence="7">Belongs to the TRAFAC class YlqF/YawG GTPase family. NOG2 subfamily.</text>
</comment>
<evidence type="ECO:0000256" key="3">
    <source>
        <dbReference type="ARBA" id="ARBA00022127"/>
    </source>
</evidence>
<dbReference type="Pfam" id="PF01926">
    <property type="entry name" value="MMR_HSR1"/>
    <property type="match status" value="1"/>
</dbReference>
<dbReference type="CDD" id="cd01858">
    <property type="entry name" value="NGP_1"/>
    <property type="match status" value="1"/>
</dbReference>
<evidence type="ECO:0000259" key="9">
    <source>
        <dbReference type="PROSITE" id="PS51721"/>
    </source>
</evidence>
<evidence type="ECO:0000256" key="6">
    <source>
        <dbReference type="ARBA" id="ARBA00023242"/>
    </source>
</evidence>
<dbReference type="OrthoDB" id="444945at2759"/>
<dbReference type="GO" id="GO:0005730">
    <property type="term" value="C:nucleolus"/>
    <property type="evidence" value="ECO:0007669"/>
    <property type="project" value="UniProtKB-SubCell"/>
</dbReference>
<evidence type="ECO:0000256" key="5">
    <source>
        <dbReference type="ARBA" id="ARBA00023134"/>
    </source>
</evidence>
<evidence type="ECO:0000256" key="1">
    <source>
        <dbReference type="ARBA" id="ARBA00003892"/>
    </source>
</evidence>
<feature type="compositionally biased region" description="Acidic residues" evidence="8">
    <location>
        <begin position="598"/>
        <end position="607"/>
    </location>
</feature>
<feature type="region of interest" description="Disordered" evidence="8">
    <location>
        <begin position="502"/>
        <end position="607"/>
    </location>
</feature>
<feature type="compositionally biased region" description="Basic and acidic residues" evidence="8">
    <location>
        <begin position="1"/>
        <end position="16"/>
    </location>
</feature>
<keyword evidence="6 7" id="KW-0539">Nucleus</keyword>